<accession>A0A2G2YPS9</accession>
<dbReference type="PANTHER" id="PTHR33680">
    <property type="entry name" value="OS07G0190500 PROTEIN"/>
    <property type="match status" value="1"/>
</dbReference>
<evidence type="ECO:0000313" key="8">
    <source>
        <dbReference type="Proteomes" id="UP000222542"/>
    </source>
</evidence>
<dbReference type="PROSITE" id="PS51999">
    <property type="entry name" value="ZF_GRF"/>
    <property type="match status" value="1"/>
</dbReference>
<evidence type="ECO:0000256" key="2">
    <source>
        <dbReference type="ARBA" id="ARBA00022771"/>
    </source>
</evidence>
<dbReference type="SMART" id="SM00575">
    <property type="entry name" value="ZnF_PMZ"/>
    <property type="match status" value="1"/>
</dbReference>
<protein>
    <submittedName>
        <fullName evidence="7">Uncharacterized protein</fullName>
    </submittedName>
</protein>
<gene>
    <name evidence="7" type="ORF">T459_22533</name>
</gene>
<dbReference type="PROSITE" id="PS50966">
    <property type="entry name" value="ZF_SWIM"/>
    <property type="match status" value="1"/>
</dbReference>
<evidence type="ECO:0000256" key="3">
    <source>
        <dbReference type="ARBA" id="ARBA00022833"/>
    </source>
</evidence>
<dbReference type="Gramene" id="PHT71748">
    <property type="protein sequence ID" value="PHT71748"/>
    <property type="gene ID" value="T459_22533"/>
</dbReference>
<name>A0A2G2YPS9_CAPAN</name>
<sequence>MDEWEYPVSYIFNSIAKKFGKKFRERLAFVGGKENIFVPSSGRILRDNKSASDSLYMGNPNGVLNEYTIFGNGVTSKVNLLERICSCQKFNLVKMTCKHAMAALREKYDDGEDYGNSIYDYSSSIYKAKSYLLAYSKAINVVPQEAEWTVPQELVDTKISPPSYDPKLGRKKFKRTKGVGETFKSKRRNRNAAVLRTSRTDSNPGRKFYNCAIAKDNGACSFFKWLDELSPPSSPSTFIPGLKTSNFQGLTD</sequence>
<evidence type="ECO:0000259" key="5">
    <source>
        <dbReference type="PROSITE" id="PS50966"/>
    </source>
</evidence>
<evidence type="ECO:0000313" key="7">
    <source>
        <dbReference type="EMBL" id="PHT71748.1"/>
    </source>
</evidence>
<dbReference type="Proteomes" id="UP000222542">
    <property type="component" value="Unassembled WGS sequence"/>
</dbReference>
<reference evidence="7 8" key="1">
    <citation type="journal article" date="2014" name="Nat. Genet.">
        <title>Genome sequence of the hot pepper provides insights into the evolution of pungency in Capsicum species.</title>
        <authorList>
            <person name="Kim S."/>
            <person name="Park M."/>
            <person name="Yeom S.I."/>
            <person name="Kim Y.M."/>
            <person name="Lee J.M."/>
            <person name="Lee H.A."/>
            <person name="Seo E."/>
            <person name="Choi J."/>
            <person name="Cheong K."/>
            <person name="Kim K.T."/>
            <person name="Jung K."/>
            <person name="Lee G.W."/>
            <person name="Oh S.K."/>
            <person name="Bae C."/>
            <person name="Kim S.B."/>
            <person name="Lee H.Y."/>
            <person name="Kim S.Y."/>
            <person name="Kim M.S."/>
            <person name="Kang B.C."/>
            <person name="Jo Y.D."/>
            <person name="Yang H.B."/>
            <person name="Jeong H.J."/>
            <person name="Kang W.H."/>
            <person name="Kwon J.K."/>
            <person name="Shin C."/>
            <person name="Lim J.Y."/>
            <person name="Park J.H."/>
            <person name="Huh J.H."/>
            <person name="Kim J.S."/>
            <person name="Kim B.D."/>
            <person name="Cohen O."/>
            <person name="Paran I."/>
            <person name="Suh M.C."/>
            <person name="Lee S.B."/>
            <person name="Kim Y.K."/>
            <person name="Shin Y."/>
            <person name="Noh S.J."/>
            <person name="Park J."/>
            <person name="Seo Y.S."/>
            <person name="Kwon S.Y."/>
            <person name="Kim H.A."/>
            <person name="Park J.M."/>
            <person name="Kim H.J."/>
            <person name="Choi S.B."/>
            <person name="Bosland P.W."/>
            <person name="Reeves G."/>
            <person name="Jo S.H."/>
            <person name="Lee B.W."/>
            <person name="Cho H.T."/>
            <person name="Choi H.S."/>
            <person name="Lee M.S."/>
            <person name="Yu Y."/>
            <person name="Do Choi Y."/>
            <person name="Park B.S."/>
            <person name="van Deynze A."/>
            <person name="Ashrafi H."/>
            <person name="Hill T."/>
            <person name="Kim W.T."/>
            <person name="Pai H.S."/>
            <person name="Ahn H.K."/>
            <person name="Yeam I."/>
            <person name="Giovannoni J.J."/>
            <person name="Rose J.K."/>
            <person name="Sorensen I."/>
            <person name="Lee S.J."/>
            <person name="Kim R.W."/>
            <person name="Choi I.Y."/>
            <person name="Choi B.S."/>
            <person name="Lim J.S."/>
            <person name="Lee Y.H."/>
            <person name="Choi D."/>
        </authorList>
    </citation>
    <scope>NUCLEOTIDE SEQUENCE [LARGE SCALE GENOMIC DNA]</scope>
    <source>
        <strain evidence="8">cv. CM334</strain>
    </source>
</reference>
<dbReference type="Pfam" id="PF06839">
    <property type="entry name" value="Zn_ribbon_GRF"/>
    <property type="match status" value="1"/>
</dbReference>
<dbReference type="InterPro" id="IPR010666">
    <property type="entry name" value="Znf_GRF"/>
</dbReference>
<keyword evidence="2 4" id="KW-0863">Zinc-finger</keyword>
<keyword evidence="3" id="KW-0862">Zinc</keyword>
<proteinExistence type="predicted"/>
<evidence type="ECO:0000256" key="4">
    <source>
        <dbReference type="PROSITE-ProRule" id="PRU00325"/>
    </source>
</evidence>
<dbReference type="PANTHER" id="PTHR33680:SF1">
    <property type="entry name" value="OS05G0489500 PROTEIN"/>
    <property type="match status" value="1"/>
</dbReference>
<dbReference type="OMA" id="ERICSCQ"/>
<dbReference type="InterPro" id="IPR006564">
    <property type="entry name" value="Znf_PMZ"/>
</dbReference>
<keyword evidence="8" id="KW-1185">Reference proteome</keyword>
<evidence type="ECO:0000256" key="1">
    <source>
        <dbReference type="ARBA" id="ARBA00022723"/>
    </source>
</evidence>
<organism evidence="7 8">
    <name type="scientific">Capsicum annuum</name>
    <name type="common">Capsicum pepper</name>
    <dbReference type="NCBI Taxonomy" id="4072"/>
    <lineage>
        <taxon>Eukaryota</taxon>
        <taxon>Viridiplantae</taxon>
        <taxon>Streptophyta</taxon>
        <taxon>Embryophyta</taxon>
        <taxon>Tracheophyta</taxon>
        <taxon>Spermatophyta</taxon>
        <taxon>Magnoliopsida</taxon>
        <taxon>eudicotyledons</taxon>
        <taxon>Gunneridae</taxon>
        <taxon>Pentapetalae</taxon>
        <taxon>asterids</taxon>
        <taxon>lamiids</taxon>
        <taxon>Solanales</taxon>
        <taxon>Solanaceae</taxon>
        <taxon>Solanoideae</taxon>
        <taxon>Capsiceae</taxon>
        <taxon>Capsicum</taxon>
    </lineage>
</organism>
<comment type="caution">
    <text evidence="7">The sequence shown here is derived from an EMBL/GenBank/DDBJ whole genome shotgun (WGS) entry which is preliminary data.</text>
</comment>
<dbReference type="InterPro" id="IPR007527">
    <property type="entry name" value="Znf_SWIM"/>
</dbReference>
<dbReference type="STRING" id="4072.A0A2G2YPS9"/>
<dbReference type="AlphaFoldDB" id="A0A2G2YPS9"/>
<dbReference type="GO" id="GO:0008270">
    <property type="term" value="F:zinc ion binding"/>
    <property type="evidence" value="ECO:0007669"/>
    <property type="project" value="UniProtKB-KW"/>
</dbReference>
<reference evidence="7 8" key="2">
    <citation type="journal article" date="2017" name="Genome Biol.">
        <title>New reference genome sequences of hot pepper reveal the massive evolution of plant disease-resistance genes by retroduplication.</title>
        <authorList>
            <person name="Kim S."/>
            <person name="Park J."/>
            <person name="Yeom S.I."/>
            <person name="Kim Y.M."/>
            <person name="Seo E."/>
            <person name="Kim K.T."/>
            <person name="Kim M.S."/>
            <person name="Lee J.M."/>
            <person name="Cheong K."/>
            <person name="Shin H.S."/>
            <person name="Kim S.B."/>
            <person name="Han K."/>
            <person name="Lee J."/>
            <person name="Park M."/>
            <person name="Lee H.A."/>
            <person name="Lee H.Y."/>
            <person name="Lee Y."/>
            <person name="Oh S."/>
            <person name="Lee J.H."/>
            <person name="Choi E."/>
            <person name="Choi E."/>
            <person name="Lee S.E."/>
            <person name="Jeon J."/>
            <person name="Kim H."/>
            <person name="Choi G."/>
            <person name="Song H."/>
            <person name="Lee J."/>
            <person name="Lee S.C."/>
            <person name="Kwon J.K."/>
            <person name="Lee H.Y."/>
            <person name="Koo N."/>
            <person name="Hong Y."/>
            <person name="Kim R.W."/>
            <person name="Kang W.H."/>
            <person name="Huh J.H."/>
            <person name="Kang B.C."/>
            <person name="Yang T.J."/>
            <person name="Lee Y.H."/>
            <person name="Bennetzen J.L."/>
            <person name="Choi D."/>
        </authorList>
    </citation>
    <scope>NUCLEOTIDE SEQUENCE [LARGE SCALE GENOMIC DNA]</scope>
    <source>
        <strain evidence="8">cv. CM334</strain>
    </source>
</reference>
<dbReference type="EMBL" id="AYRZ02000009">
    <property type="protein sequence ID" value="PHT71748.1"/>
    <property type="molecule type" value="Genomic_DNA"/>
</dbReference>
<evidence type="ECO:0000259" key="6">
    <source>
        <dbReference type="PROSITE" id="PS51999"/>
    </source>
</evidence>
<feature type="domain" description="SWIM-type" evidence="5">
    <location>
        <begin position="67"/>
        <end position="108"/>
    </location>
</feature>
<feature type="domain" description="GRF-type" evidence="6">
    <location>
        <begin position="185"/>
        <end position="229"/>
    </location>
</feature>
<keyword evidence="1" id="KW-0479">Metal-binding</keyword>
<dbReference type="Pfam" id="PF04434">
    <property type="entry name" value="SWIM"/>
    <property type="match status" value="1"/>
</dbReference>